<gene>
    <name evidence="2" type="ordered locus">Hlac_1714</name>
</gene>
<dbReference type="HOGENOM" id="CLU_3003038_0_0_2"/>
<evidence type="ECO:0000313" key="3">
    <source>
        <dbReference type="Proteomes" id="UP000000740"/>
    </source>
</evidence>
<dbReference type="KEGG" id="hla:Hlac_1714"/>
<proteinExistence type="predicted"/>
<sequence>MRMLVTRLAVLVAGVLLGGALYALGAGSVLVVPLAAVAAVVLGEVYFLFADGDGPV</sequence>
<reference evidence="2 3" key="1">
    <citation type="journal article" date="2016" name="Stand. Genomic Sci.">
        <title>Complete genome sequence of the Antarctic Halorubrum lacusprofundi type strain ACAM 34.</title>
        <authorList>
            <person name="Anderson I.J."/>
            <person name="DasSarma P."/>
            <person name="Lucas S."/>
            <person name="Copeland A."/>
            <person name="Lapidus A."/>
            <person name="Del Rio T.G."/>
            <person name="Tice H."/>
            <person name="Dalin E."/>
            <person name="Bruce D.C."/>
            <person name="Goodwin L."/>
            <person name="Pitluck S."/>
            <person name="Sims D."/>
            <person name="Brettin T.S."/>
            <person name="Detter J.C."/>
            <person name="Han C.S."/>
            <person name="Larimer F."/>
            <person name="Hauser L."/>
            <person name="Land M."/>
            <person name="Ivanova N."/>
            <person name="Richardson P."/>
            <person name="Cavicchioli R."/>
            <person name="DasSarma S."/>
            <person name="Woese C.R."/>
            <person name="Kyrpides N.C."/>
        </authorList>
    </citation>
    <scope>NUCLEOTIDE SEQUENCE [LARGE SCALE GENOMIC DNA]</scope>
    <source>
        <strain evidence="3">ATCC 49239 / DSM 5036 / JCM 8891 / ACAM 34</strain>
    </source>
</reference>
<keyword evidence="3" id="KW-1185">Reference proteome</keyword>
<evidence type="ECO:0000313" key="2">
    <source>
        <dbReference type="EMBL" id="ACM57297.1"/>
    </source>
</evidence>
<dbReference type="AlphaFoldDB" id="B9LPK9"/>
<keyword evidence="1" id="KW-1133">Transmembrane helix</keyword>
<keyword evidence="1" id="KW-0812">Transmembrane</keyword>
<dbReference type="Proteomes" id="UP000000740">
    <property type="component" value="Chromosome 1"/>
</dbReference>
<accession>B9LPK9</accession>
<protein>
    <submittedName>
        <fullName evidence="2">Uncharacterized protein</fullName>
    </submittedName>
</protein>
<keyword evidence="1" id="KW-0472">Membrane</keyword>
<name>B9LPK9_HALLT</name>
<dbReference type="EMBL" id="CP001365">
    <property type="protein sequence ID" value="ACM57297.1"/>
    <property type="molecule type" value="Genomic_DNA"/>
</dbReference>
<feature type="transmembrane region" description="Helical" evidence="1">
    <location>
        <begin position="33"/>
        <end position="50"/>
    </location>
</feature>
<evidence type="ECO:0000256" key="1">
    <source>
        <dbReference type="SAM" id="Phobius"/>
    </source>
</evidence>
<organism evidence="2 3">
    <name type="scientific">Halorubrum lacusprofundi (strain ATCC 49239 / DSM 5036 / JCM 8891 / ACAM 34)</name>
    <dbReference type="NCBI Taxonomy" id="416348"/>
    <lineage>
        <taxon>Archaea</taxon>
        <taxon>Methanobacteriati</taxon>
        <taxon>Methanobacteriota</taxon>
        <taxon>Stenosarchaea group</taxon>
        <taxon>Halobacteria</taxon>
        <taxon>Halobacteriales</taxon>
        <taxon>Haloferacaceae</taxon>
        <taxon>Halorubrum</taxon>
    </lineage>
</organism>